<dbReference type="Pfam" id="PF02156">
    <property type="entry name" value="Glyco_hydro_26"/>
    <property type="match status" value="1"/>
</dbReference>
<keyword evidence="7 11" id="KW-1133">Transmembrane helix</keyword>
<feature type="transmembrane region" description="Helical" evidence="11">
    <location>
        <begin position="355"/>
        <end position="377"/>
    </location>
</feature>
<keyword evidence="3" id="KW-0328">Glycosyltransferase</keyword>
<dbReference type="PROSITE" id="PS51764">
    <property type="entry name" value="GH26"/>
    <property type="match status" value="1"/>
</dbReference>
<dbReference type="Gene3D" id="3.20.20.80">
    <property type="entry name" value="Glycosidases"/>
    <property type="match status" value="1"/>
</dbReference>
<evidence type="ECO:0000256" key="9">
    <source>
        <dbReference type="ARBA" id="ARBA00023295"/>
    </source>
</evidence>
<accession>A0A1F7Z207</accession>
<evidence type="ECO:0000256" key="10">
    <source>
        <dbReference type="PROSITE-ProRule" id="PRU01100"/>
    </source>
</evidence>
<dbReference type="InterPro" id="IPR029044">
    <property type="entry name" value="Nucleotide-diphossugar_trans"/>
</dbReference>
<dbReference type="InterPro" id="IPR017853">
    <property type="entry name" value="GH"/>
</dbReference>
<organism evidence="13 14">
    <name type="scientific">Candidatus Woesebacteria bacterium RIFCSPHIGHO2_02_FULL_39_13</name>
    <dbReference type="NCBI Taxonomy" id="1802505"/>
    <lineage>
        <taxon>Bacteria</taxon>
        <taxon>Candidatus Woeseibacteriota</taxon>
    </lineage>
</organism>
<protein>
    <recommendedName>
        <fullName evidence="12">GH26 domain-containing protein</fullName>
    </recommendedName>
</protein>
<feature type="domain" description="GH26" evidence="12">
    <location>
        <begin position="568"/>
        <end position="871"/>
    </location>
</feature>
<comment type="subcellular location">
    <subcellularLocation>
        <location evidence="1">Membrane</location>
        <topology evidence="1">Multi-pass membrane protein</topology>
    </subcellularLocation>
</comment>
<feature type="transmembrane region" description="Helical" evidence="11">
    <location>
        <begin position="50"/>
        <end position="71"/>
    </location>
</feature>
<evidence type="ECO:0000259" key="12">
    <source>
        <dbReference type="PROSITE" id="PS51764"/>
    </source>
</evidence>
<gene>
    <name evidence="13" type="ORF">A3D01_01680</name>
</gene>
<dbReference type="GO" id="GO:0005886">
    <property type="term" value="C:plasma membrane"/>
    <property type="evidence" value="ECO:0007669"/>
    <property type="project" value="TreeGrafter"/>
</dbReference>
<feature type="transmembrane region" description="Helical" evidence="11">
    <location>
        <begin position="20"/>
        <end position="38"/>
    </location>
</feature>
<feature type="transmembrane region" description="Helical" evidence="11">
    <location>
        <begin position="456"/>
        <end position="476"/>
    </location>
</feature>
<evidence type="ECO:0000256" key="6">
    <source>
        <dbReference type="ARBA" id="ARBA00022801"/>
    </source>
</evidence>
<keyword evidence="8 11" id="KW-0472">Membrane</keyword>
<feature type="transmembrane region" description="Helical" evidence="11">
    <location>
        <begin position="488"/>
        <end position="508"/>
    </location>
</feature>
<dbReference type="PANTHER" id="PTHR43867:SF2">
    <property type="entry name" value="CELLULOSE SYNTHASE CATALYTIC SUBUNIT A [UDP-FORMING]"/>
    <property type="match status" value="1"/>
</dbReference>
<dbReference type="InterPro" id="IPR000805">
    <property type="entry name" value="Glyco_hydro_26"/>
</dbReference>
<evidence type="ECO:0000256" key="11">
    <source>
        <dbReference type="SAM" id="Phobius"/>
    </source>
</evidence>
<keyword evidence="5 11" id="KW-0812">Transmembrane</keyword>
<dbReference type="Gene3D" id="3.90.550.10">
    <property type="entry name" value="Spore Coat Polysaccharide Biosynthesis Protein SpsA, Chain A"/>
    <property type="match status" value="1"/>
</dbReference>
<sequence>MLQDFYQNASWKKVLFMKLLILYGVFLTSAYLLFRAYYINFTPALLPFSLLLYLAELHTLILLFGMFYSLWPRKYPKYISENKNKNLQINIFIPVCGEPIEVVKDTIKHAQAASLYYQEVYQPLRKPRVIVLNDGRGAKKDNWQDGREVCKEIGVYHVARKTNEGFKAGNINNGLKLFPADDPHNTIDCFFDSDFCAKKEFLTEILKPLVDDSVDFVQSPQRYKNLNTWVAKAAGAHQIFFFDYICPAKAYDNALFLCGTNYAIRRSALIATEGVEKRFVTEDYATSIKLHLIGKKGVFISKVLAYGLAPMNLKEYFNQQTRWCKGCLDANRAYLKDLVFGPLTKKQKLHYFLSTVYYFIGVRDAILILAPVPYLFFNISLIRANTVTYLAFIYLPLLIYNFTMFFLTFRDPIKSLVLDVVSFPVFAKAFLASVIGKNLPFSITIKKYEKENPFRIYKIQLIVASLLFAGLIYSSYIKVNYNPYGKFINHFWAMYSATFLLLGFILIIRENVNVSFIEDRLKIVWQTFLSSLTFTRKVAFRPAFAMAVILAISLTSGYQIRTGGFAYAKAKSAIVRLTKQVELLVPGEGAYYGYYFPELNYHPKDPEVSFLYGEKPSLAMYYQDFSTDSKFNVTFMNNLYEKGVIPVVTWEPWIRDGGDDVALNQEGKAADVILSGEYDRHIREWAKAAKKHGKPYFLRFAHEMNGNWYAWGDTSSDSAEKYKKMWVHIHNIFESEGSDNAIWVWSPNNTNNLGKADTILNFYPGSEYVDWVGFSTFNWGKANSWNIWMDFKTASWEAYSILTGLNKPIMVAETSSVSSGGDKAGWFWQTFHKDIPSMPGIKAVVIFNQNDANADFALDSGMDGVSVIKSDIVDNGYYLNSPNIVYR</sequence>
<dbReference type="SUPFAM" id="SSF51445">
    <property type="entry name" value="(Trans)glycosidases"/>
    <property type="match status" value="1"/>
</dbReference>
<evidence type="ECO:0000256" key="8">
    <source>
        <dbReference type="ARBA" id="ARBA00023136"/>
    </source>
</evidence>
<evidence type="ECO:0000256" key="3">
    <source>
        <dbReference type="ARBA" id="ARBA00022676"/>
    </source>
</evidence>
<feature type="transmembrane region" description="Helical" evidence="11">
    <location>
        <begin position="539"/>
        <end position="560"/>
    </location>
</feature>
<proteinExistence type="inferred from homology"/>
<dbReference type="PRINTS" id="PR00739">
    <property type="entry name" value="GLHYDRLASE26"/>
</dbReference>
<keyword evidence="9 10" id="KW-0326">Glycosidase</keyword>
<evidence type="ECO:0000256" key="5">
    <source>
        <dbReference type="ARBA" id="ARBA00022692"/>
    </source>
</evidence>
<dbReference type="Proteomes" id="UP000177169">
    <property type="component" value="Unassembled WGS sequence"/>
</dbReference>
<dbReference type="InterPro" id="IPR050321">
    <property type="entry name" value="Glycosyltr_2/OpgH_subfam"/>
</dbReference>
<dbReference type="PANTHER" id="PTHR43867">
    <property type="entry name" value="CELLULOSE SYNTHASE CATALYTIC SUBUNIT A [UDP-FORMING]"/>
    <property type="match status" value="1"/>
</dbReference>
<dbReference type="InterPro" id="IPR022790">
    <property type="entry name" value="GH26_dom"/>
</dbReference>
<evidence type="ECO:0000256" key="4">
    <source>
        <dbReference type="ARBA" id="ARBA00022679"/>
    </source>
</evidence>
<feature type="active site" description="Nucleophile" evidence="10">
    <location>
        <position position="813"/>
    </location>
</feature>
<evidence type="ECO:0000256" key="7">
    <source>
        <dbReference type="ARBA" id="ARBA00022989"/>
    </source>
</evidence>
<evidence type="ECO:0000256" key="2">
    <source>
        <dbReference type="ARBA" id="ARBA00007754"/>
    </source>
</evidence>
<keyword evidence="4" id="KW-0808">Transferase</keyword>
<evidence type="ECO:0000313" key="14">
    <source>
        <dbReference type="Proteomes" id="UP000177169"/>
    </source>
</evidence>
<feature type="active site" description="Proton donor" evidence="10">
    <location>
        <position position="703"/>
    </location>
</feature>
<reference evidence="13 14" key="1">
    <citation type="journal article" date="2016" name="Nat. Commun.">
        <title>Thousands of microbial genomes shed light on interconnected biogeochemical processes in an aquifer system.</title>
        <authorList>
            <person name="Anantharaman K."/>
            <person name="Brown C.T."/>
            <person name="Hug L.A."/>
            <person name="Sharon I."/>
            <person name="Castelle C.J."/>
            <person name="Probst A.J."/>
            <person name="Thomas B.C."/>
            <person name="Singh A."/>
            <person name="Wilkins M.J."/>
            <person name="Karaoz U."/>
            <person name="Brodie E.L."/>
            <person name="Williams K.H."/>
            <person name="Hubbard S.S."/>
            <person name="Banfield J.F."/>
        </authorList>
    </citation>
    <scope>NUCLEOTIDE SEQUENCE [LARGE SCALE GENOMIC DNA]</scope>
</reference>
<dbReference type="GO" id="GO:0006080">
    <property type="term" value="P:substituted mannan metabolic process"/>
    <property type="evidence" value="ECO:0007669"/>
    <property type="project" value="InterPro"/>
</dbReference>
<dbReference type="EMBL" id="MGGR01000022">
    <property type="protein sequence ID" value="OGM33139.1"/>
    <property type="molecule type" value="Genomic_DNA"/>
</dbReference>
<dbReference type="STRING" id="1802505.A3D01_01680"/>
<evidence type="ECO:0000313" key="13">
    <source>
        <dbReference type="EMBL" id="OGM33139.1"/>
    </source>
</evidence>
<dbReference type="GO" id="GO:0016758">
    <property type="term" value="F:hexosyltransferase activity"/>
    <property type="evidence" value="ECO:0007669"/>
    <property type="project" value="TreeGrafter"/>
</dbReference>
<dbReference type="AlphaFoldDB" id="A0A1F7Z207"/>
<evidence type="ECO:0000256" key="1">
    <source>
        <dbReference type="ARBA" id="ARBA00004141"/>
    </source>
</evidence>
<keyword evidence="6 10" id="KW-0378">Hydrolase</keyword>
<dbReference type="InterPro" id="IPR001173">
    <property type="entry name" value="Glyco_trans_2-like"/>
</dbReference>
<feature type="transmembrane region" description="Helical" evidence="11">
    <location>
        <begin position="389"/>
        <end position="409"/>
    </location>
</feature>
<comment type="similarity">
    <text evidence="2 10">Belongs to the glycosyl hydrolase 26 family.</text>
</comment>
<name>A0A1F7Z207_9BACT</name>
<dbReference type="GO" id="GO:0016985">
    <property type="term" value="F:mannan endo-1,4-beta-mannosidase activity"/>
    <property type="evidence" value="ECO:0007669"/>
    <property type="project" value="InterPro"/>
</dbReference>
<dbReference type="Pfam" id="PF13632">
    <property type="entry name" value="Glyco_trans_2_3"/>
    <property type="match status" value="1"/>
</dbReference>
<comment type="caution">
    <text evidence="13">The sequence shown here is derived from an EMBL/GenBank/DDBJ whole genome shotgun (WGS) entry which is preliminary data.</text>
</comment>
<dbReference type="SUPFAM" id="SSF53448">
    <property type="entry name" value="Nucleotide-diphospho-sugar transferases"/>
    <property type="match status" value="1"/>
</dbReference>